<evidence type="ECO:0000313" key="2">
    <source>
        <dbReference type="EMBL" id="KAJ8798172.1"/>
    </source>
</evidence>
<keyword evidence="3" id="KW-1185">Reference proteome</keyword>
<sequence>MPDICCSIGTRSIATLILWANYLGDLLMSLLFLEQLPWLWDLNWEHLYISSQDTGTWRCCGQGSNS</sequence>
<keyword evidence="1" id="KW-0472">Membrane</keyword>
<evidence type="ECO:0000256" key="1">
    <source>
        <dbReference type="SAM" id="Phobius"/>
    </source>
</evidence>
<proteinExistence type="predicted"/>
<protein>
    <submittedName>
        <fullName evidence="2">Uncharacterized protein</fullName>
    </submittedName>
</protein>
<dbReference type="EMBL" id="JAIQCJ010000082">
    <property type="protein sequence ID" value="KAJ8798172.1"/>
    <property type="molecule type" value="Genomic_DNA"/>
</dbReference>
<dbReference type="Proteomes" id="UP001159641">
    <property type="component" value="Unassembled WGS sequence"/>
</dbReference>
<feature type="transmembrane region" description="Helical" evidence="1">
    <location>
        <begin position="12"/>
        <end position="33"/>
    </location>
</feature>
<gene>
    <name evidence="2" type="ORF">J1605_016805</name>
</gene>
<accession>A0AB34I4E0</accession>
<keyword evidence="1" id="KW-0812">Transmembrane</keyword>
<name>A0AB34I4E0_ESCRO</name>
<dbReference type="AlphaFoldDB" id="A0AB34I4E0"/>
<reference evidence="2 3" key="1">
    <citation type="submission" date="2022-11" db="EMBL/GenBank/DDBJ databases">
        <title>Whole genome sequence of Eschrichtius robustus ER-17-0199.</title>
        <authorList>
            <person name="Bruniche-Olsen A."/>
            <person name="Black A.N."/>
            <person name="Fields C.J."/>
            <person name="Walden K."/>
            <person name="Dewoody J.A."/>
        </authorList>
    </citation>
    <scope>NUCLEOTIDE SEQUENCE [LARGE SCALE GENOMIC DNA]</scope>
    <source>
        <strain evidence="2">ER-17-0199</strain>
        <tissue evidence="2">Blubber</tissue>
    </source>
</reference>
<comment type="caution">
    <text evidence="2">The sequence shown here is derived from an EMBL/GenBank/DDBJ whole genome shotgun (WGS) entry which is preliminary data.</text>
</comment>
<organism evidence="2 3">
    <name type="scientific">Eschrichtius robustus</name>
    <name type="common">California gray whale</name>
    <name type="synonym">Eschrichtius gibbosus</name>
    <dbReference type="NCBI Taxonomy" id="9764"/>
    <lineage>
        <taxon>Eukaryota</taxon>
        <taxon>Metazoa</taxon>
        <taxon>Chordata</taxon>
        <taxon>Craniata</taxon>
        <taxon>Vertebrata</taxon>
        <taxon>Euteleostomi</taxon>
        <taxon>Mammalia</taxon>
        <taxon>Eutheria</taxon>
        <taxon>Laurasiatheria</taxon>
        <taxon>Artiodactyla</taxon>
        <taxon>Whippomorpha</taxon>
        <taxon>Cetacea</taxon>
        <taxon>Mysticeti</taxon>
        <taxon>Eschrichtiidae</taxon>
        <taxon>Eschrichtius</taxon>
    </lineage>
</organism>
<keyword evidence="1" id="KW-1133">Transmembrane helix</keyword>
<evidence type="ECO:0000313" key="3">
    <source>
        <dbReference type="Proteomes" id="UP001159641"/>
    </source>
</evidence>